<dbReference type="SUPFAM" id="SSF69645">
    <property type="entry name" value="Arp2/3 complex subunits"/>
    <property type="match status" value="1"/>
</dbReference>
<dbReference type="GO" id="GO:0005885">
    <property type="term" value="C:Arp2/3 protein complex"/>
    <property type="evidence" value="ECO:0007669"/>
    <property type="project" value="InterPro"/>
</dbReference>
<sequence>MSSWEQLKTEDGQVYYYNKETEETSWTLPEGEEASVSSSGWQEYTTDDGKTYYYNESTGETTWDKPDGFVEGTLSSENEQHKEDKPEEKVEEEDAIDAALKQERVELPSNMTTSSDTAQEVEEDEQAFVQLLKDNNVDSTWSFQTVMRKLVSKPGYWAVNSPIKRKSLYEKYLVQRFEDEIRNKTDVIEQFKENFINELGKLKKDGKLGHYTRWISLRRRFVEEENPIFKHAMLPDLDMARMFYKYMTEMQKEHDGEVQQQKQQATDELYRYLHSVNNSLVQKAFDFQNLYDSLMEDPRFKQNKHFSILDKLDILNLYESKLYPELIESLKKQIETQDKVNYRNDRKARQKYRSLIETLPLDAKSKFSEIFEHLENEDAFIDLCGRNGSSPLELFWDVIDEKKQLRKVRKDLVEAVINDLKKKGEVGQGIWASKSSFLEKLKSVEDDRLSQFNFEENESIDEIYEIYETLKDEHETKQRIIRKRGVSQVDLGGSGGMPPPAKKPTTKQSQSLKPYLTAVRSSLTAAVCLQDFSSQLVERHNRPEVEVTNVHDAELILNPMHISRNENEQILIEPSINSVRVSIKIKQADEIEQILVHKFTRFLTSRAESFFILRRVPIKGYDISFLITNFHTEQMLKDKLVDFIIEFMEDVDKEISEMKLFLNARARVVAESFLIPFD</sequence>
<evidence type="ECO:0000256" key="7">
    <source>
        <dbReference type="ARBA" id="ARBA00082270"/>
    </source>
</evidence>
<dbReference type="GO" id="GO:0030041">
    <property type="term" value="P:actin filament polymerization"/>
    <property type="evidence" value="ECO:0007669"/>
    <property type="project" value="InterPro"/>
</dbReference>
<dbReference type="PROSITE" id="PS50020">
    <property type="entry name" value="WW_DOMAIN_2"/>
    <property type="match status" value="2"/>
</dbReference>
<accession>A0AAD5FXF2</accession>
<keyword evidence="3" id="KW-0963">Cytoplasm</keyword>
<dbReference type="EMBL" id="JAIHNG010000133">
    <property type="protein sequence ID" value="KAI5954838.1"/>
    <property type="molecule type" value="Genomic_DNA"/>
</dbReference>
<dbReference type="InterPro" id="IPR036020">
    <property type="entry name" value="WW_dom_sf"/>
</dbReference>
<dbReference type="GO" id="GO:0034314">
    <property type="term" value="P:Arp2/3 complex-mediated actin nucleation"/>
    <property type="evidence" value="ECO:0007669"/>
    <property type="project" value="InterPro"/>
</dbReference>
<reference evidence="11 12" key="1">
    <citation type="journal article" date="2022" name="DNA Res.">
        <title>Genome analysis of five recently described species of the CUG-Ser clade uncovers Candida theae as a new hybrid lineage with pathogenic potential in the Candida parapsilosis species complex.</title>
        <authorList>
            <person name="Mixao V."/>
            <person name="Del Olmo V."/>
            <person name="Hegedusova E."/>
            <person name="Saus E."/>
            <person name="Pryszcz L."/>
            <person name="Cillingova A."/>
            <person name="Nosek J."/>
            <person name="Gabaldon T."/>
        </authorList>
    </citation>
    <scope>NUCLEOTIDE SEQUENCE [LARGE SCALE GENOMIC DNA]</scope>
    <source>
        <strain evidence="11 12">CBS 12239</strain>
    </source>
</reference>
<dbReference type="Proteomes" id="UP001204833">
    <property type="component" value="Unassembled WGS sequence"/>
</dbReference>
<dbReference type="Gene3D" id="2.20.70.10">
    <property type="match status" value="2"/>
</dbReference>
<dbReference type="SMART" id="SM00456">
    <property type="entry name" value="WW"/>
    <property type="match status" value="2"/>
</dbReference>
<dbReference type="GO" id="GO:0051015">
    <property type="term" value="F:actin filament binding"/>
    <property type="evidence" value="ECO:0007669"/>
    <property type="project" value="TreeGrafter"/>
</dbReference>
<organism evidence="11 12">
    <name type="scientific">Candida theae</name>
    <dbReference type="NCBI Taxonomy" id="1198502"/>
    <lineage>
        <taxon>Eukaryota</taxon>
        <taxon>Fungi</taxon>
        <taxon>Dikarya</taxon>
        <taxon>Ascomycota</taxon>
        <taxon>Saccharomycotina</taxon>
        <taxon>Pichiomycetes</taxon>
        <taxon>Debaryomycetaceae</taxon>
        <taxon>Candida/Lodderomyces clade</taxon>
        <taxon>Candida</taxon>
    </lineage>
</organism>
<dbReference type="SMART" id="SM00441">
    <property type="entry name" value="FF"/>
    <property type="match status" value="3"/>
</dbReference>
<dbReference type="PANTHER" id="PTHR22629:SF0">
    <property type="entry name" value="ACTIN-RELATED PROTEIN 2_3 COMPLEX SUBUNIT 4"/>
    <property type="match status" value="1"/>
</dbReference>
<evidence type="ECO:0000256" key="4">
    <source>
        <dbReference type="ARBA" id="ARBA00023203"/>
    </source>
</evidence>
<protein>
    <recommendedName>
        <fullName evidence="7">Arp2/3 complex 20 kDa</fullName>
    </recommendedName>
</protein>
<feature type="region of interest" description="Disordered" evidence="8">
    <location>
        <begin position="488"/>
        <end position="511"/>
    </location>
</feature>
<keyword evidence="4" id="KW-0009">Actin-binding</keyword>
<dbReference type="Pfam" id="PF01846">
    <property type="entry name" value="FF"/>
    <property type="match status" value="2"/>
</dbReference>
<dbReference type="Pfam" id="PF00397">
    <property type="entry name" value="WW"/>
    <property type="match status" value="2"/>
</dbReference>
<evidence type="ECO:0000256" key="6">
    <source>
        <dbReference type="ARBA" id="ARBA00054835"/>
    </source>
</evidence>
<feature type="domain" description="WW" evidence="9">
    <location>
        <begin position="35"/>
        <end position="68"/>
    </location>
</feature>
<feature type="domain" description="FF" evidence="10">
    <location>
        <begin position="119"/>
        <end position="175"/>
    </location>
</feature>
<evidence type="ECO:0000256" key="1">
    <source>
        <dbReference type="ARBA" id="ARBA00004245"/>
    </source>
</evidence>
<dbReference type="FunFam" id="3.30.1460.20:FF:000001">
    <property type="entry name" value="Actin-related protein 2/3 complex subunit 4"/>
    <property type="match status" value="1"/>
</dbReference>
<keyword evidence="5" id="KW-0206">Cytoskeleton</keyword>
<dbReference type="InterPro" id="IPR034666">
    <property type="entry name" value="ARPC2/4"/>
</dbReference>
<dbReference type="RefSeq" id="XP_051607725.1">
    <property type="nucleotide sequence ID" value="XM_051753325.1"/>
</dbReference>
<evidence type="ECO:0000256" key="2">
    <source>
        <dbReference type="ARBA" id="ARBA00005919"/>
    </source>
</evidence>
<proteinExistence type="inferred from homology"/>
<dbReference type="InterPro" id="IPR036517">
    <property type="entry name" value="FF_domain_sf"/>
</dbReference>
<feature type="region of interest" description="Disordered" evidence="8">
    <location>
        <begin position="22"/>
        <end position="92"/>
    </location>
</feature>
<comment type="function">
    <text evidence="6">Functions as actin-binding component of the Arp2/3 complex which is involved in regulation of actin polymerization and together with an activating nucleation-promoting factor (NPF) mediates the formation of branched actin networks. Seems to contact the mother actin filament.</text>
</comment>
<comment type="subcellular location">
    <subcellularLocation>
        <location evidence="1">Cytoplasm</location>
        <location evidence="1">Cytoskeleton</location>
    </subcellularLocation>
</comment>
<comment type="caution">
    <text evidence="11">The sequence shown here is derived from an EMBL/GenBank/DDBJ whole genome shotgun (WGS) entry which is preliminary data.</text>
</comment>
<evidence type="ECO:0000256" key="3">
    <source>
        <dbReference type="ARBA" id="ARBA00022490"/>
    </source>
</evidence>
<dbReference type="CDD" id="cd00201">
    <property type="entry name" value="WW"/>
    <property type="match status" value="2"/>
</dbReference>
<dbReference type="SUPFAM" id="SSF51045">
    <property type="entry name" value="WW domain"/>
    <property type="match status" value="2"/>
</dbReference>
<dbReference type="Pfam" id="PF05856">
    <property type="entry name" value="ARPC4"/>
    <property type="match status" value="1"/>
</dbReference>
<evidence type="ECO:0000313" key="11">
    <source>
        <dbReference type="EMBL" id="KAI5954838.1"/>
    </source>
</evidence>
<dbReference type="Gene3D" id="1.10.10.440">
    <property type="entry name" value="FF domain"/>
    <property type="match status" value="1"/>
</dbReference>
<keyword evidence="12" id="KW-1185">Reference proteome</keyword>
<feature type="compositionally biased region" description="Basic and acidic residues" evidence="8">
    <location>
        <begin position="78"/>
        <end position="88"/>
    </location>
</feature>
<dbReference type="InterPro" id="IPR002713">
    <property type="entry name" value="FF_domain"/>
</dbReference>
<dbReference type="Gene3D" id="3.30.1460.20">
    <property type="match status" value="1"/>
</dbReference>
<evidence type="ECO:0000259" key="10">
    <source>
        <dbReference type="PROSITE" id="PS51676"/>
    </source>
</evidence>
<dbReference type="PROSITE" id="PS51676">
    <property type="entry name" value="FF"/>
    <property type="match status" value="1"/>
</dbReference>
<gene>
    <name evidence="11" type="ORF">KGF57_003862</name>
</gene>
<feature type="compositionally biased region" description="Polar residues" evidence="8">
    <location>
        <begin position="35"/>
        <end position="44"/>
    </location>
</feature>
<feature type="domain" description="WW" evidence="9">
    <location>
        <begin position="1"/>
        <end position="31"/>
    </location>
</feature>
<evidence type="ECO:0000256" key="5">
    <source>
        <dbReference type="ARBA" id="ARBA00023212"/>
    </source>
</evidence>
<evidence type="ECO:0000259" key="9">
    <source>
        <dbReference type="PROSITE" id="PS50020"/>
    </source>
</evidence>
<dbReference type="PROSITE" id="PS01159">
    <property type="entry name" value="WW_DOMAIN_1"/>
    <property type="match status" value="2"/>
</dbReference>
<evidence type="ECO:0000256" key="8">
    <source>
        <dbReference type="SAM" id="MobiDB-lite"/>
    </source>
</evidence>
<dbReference type="SUPFAM" id="SSF81698">
    <property type="entry name" value="FF domain"/>
    <property type="match status" value="2"/>
</dbReference>
<dbReference type="AlphaFoldDB" id="A0AAD5FXF2"/>
<dbReference type="GeneID" id="76151920"/>
<dbReference type="PANTHER" id="PTHR22629">
    <property type="entry name" value="ARP2/3 COMPLEX 20 KD SUBUNIT"/>
    <property type="match status" value="1"/>
</dbReference>
<dbReference type="InterPro" id="IPR008384">
    <property type="entry name" value="ARPC4"/>
</dbReference>
<evidence type="ECO:0000313" key="12">
    <source>
        <dbReference type="Proteomes" id="UP001204833"/>
    </source>
</evidence>
<comment type="similarity">
    <text evidence="2">Belongs to the ARPC4 family.</text>
</comment>
<dbReference type="InterPro" id="IPR001202">
    <property type="entry name" value="WW_dom"/>
</dbReference>
<name>A0AAD5FXF2_9ASCO</name>